<feature type="compositionally biased region" description="Low complexity" evidence="1">
    <location>
        <begin position="173"/>
        <end position="184"/>
    </location>
</feature>
<sequence length="240" mass="26140">MKESSKVMMGAALLLAITVAIVLTLLLLLLADLYCSLLLRTRHHHHDHHHPPPTPPTTAAHAPSLTTFYAQGVLRAPRSFLFPTTTPENHLHISTNHYSSALHSNHDPWLPQEAAASSLPSATTTASTTSQEHLIYICNPIYDGEEAIRMMSKEQDDTPFETPGTSPSRLEITSTLSTTPSSPATTPPLTPMKKLPAEGSSVSLRDARSICTTPSDSNTNNYGFHRHHLPRPALLLPGEN</sequence>
<evidence type="ECO:0000313" key="2">
    <source>
        <dbReference type="EMBL" id="KAL0410670.1"/>
    </source>
</evidence>
<feature type="region of interest" description="Disordered" evidence="1">
    <location>
        <begin position="220"/>
        <end position="240"/>
    </location>
</feature>
<evidence type="ECO:0000256" key="1">
    <source>
        <dbReference type="SAM" id="MobiDB-lite"/>
    </source>
</evidence>
<name>A0AAW2U290_9LAMI</name>
<organism evidence="2">
    <name type="scientific">Sesamum latifolium</name>
    <dbReference type="NCBI Taxonomy" id="2727402"/>
    <lineage>
        <taxon>Eukaryota</taxon>
        <taxon>Viridiplantae</taxon>
        <taxon>Streptophyta</taxon>
        <taxon>Embryophyta</taxon>
        <taxon>Tracheophyta</taxon>
        <taxon>Spermatophyta</taxon>
        <taxon>Magnoliopsida</taxon>
        <taxon>eudicotyledons</taxon>
        <taxon>Gunneridae</taxon>
        <taxon>Pentapetalae</taxon>
        <taxon>asterids</taxon>
        <taxon>lamiids</taxon>
        <taxon>Lamiales</taxon>
        <taxon>Pedaliaceae</taxon>
        <taxon>Sesamum</taxon>
    </lineage>
</organism>
<protein>
    <submittedName>
        <fullName evidence="2">Uncharacterized protein</fullName>
    </submittedName>
</protein>
<feature type="compositionally biased region" description="Polar residues" evidence="1">
    <location>
        <begin position="163"/>
        <end position="172"/>
    </location>
</feature>
<reference evidence="2" key="1">
    <citation type="submission" date="2020-06" db="EMBL/GenBank/DDBJ databases">
        <authorList>
            <person name="Li T."/>
            <person name="Hu X."/>
            <person name="Zhang T."/>
            <person name="Song X."/>
            <person name="Zhang H."/>
            <person name="Dai N."/>
            <person name="Sheng W."/>
            <person name="Hou X."/>
            <person name="Wei L."/>
        </authorList>
    </citation>
    <scope>NUCLEOTIDE SEQUENCE</scope>
    <source>
        <strain evidence="2">KEN1</strain>
        <tissue evidence="2">Leaf</tissue>
    </source>
</reference>
<accession>A0AAW2U290</accession>
<gene>
    <name evidence="2" type="ORF">Slati_3656700</name>
</gene>
<reference evidence="2" key="2">
    <citation type="journal article" date="2024" name="Plant">
        <title>Genomic evolution and insights into agronomic trait innovations of Sesamum species.</title>
        <authorList>
            <person name="Miao H."/>
            <person name="Wang L."/>
            <person name="Qu L."/>
            <person name="Liu H."/>
            <person name="Sun Y."/>
            <person name="Le M."/>
            <person name="Wang Q."/>
            <person name="Wei S."/>
            <person name="Zheng Y."/>
            <person name="Lin W."/>
            <person name="Duan Y."/>
            <person name="Cao H."/>
            <person name="Xiong S."/>
            <person name="Wang X."/>
            <person name="Wei L."/>
            <person name="Li C."/>
            <person name="Ma Q."/>
            <person name="Ju M."/>
            <person name="Zhao R."/>
            <person name="Li G."/>
            <person name="Mu C."/>
            <person name="Tian Q."/>
            <person name="Mei H."/>
            <person name="Zhang T."/>
            <person name="Gao T."/>
            <person name="Zhang H."/>
        </authorList>
    </citation>
    <scope>NUCLEOTIDE SEQUENCE</scope>
    <source>
        <strain evidence="2">KEN1</strain>
    </source>
</reference>
<comment type="caution">
    <text evidence="2">The sequence shown here is derived from an EMBL/GenBank/DDBJ whole genome shotgun (WGS) entry which is preliminary data.</text>
</comment>
<dbReference type="EMBL" id="JACGWN010000013">
    <property type="protein sequence ID" value="KAL0410670.1"/>
    <property type="molecule type" value="Genomic_DNA"/>
</dbReference>
<feature type="region of interest" description="Disordered" evidence="1">
    <location>
        <begin position="154"/>
        <end position="201"/>
    </location>
</feature>
<feature type="compositionally biased region" description="Low complexity" evidence="1">
    <location>
        <begin position="231"/>
        <end position="240"/>
    </location>
</feature>
<proteinExistence type="predicted"/>
<dbReference type="AlphaFoldDB" id="A0AAW2U290"/>